<keyword evidence="2" id="KW-0560">Oxidoreductase</keyword>
<keyword evidence="1" id="KW-0285">Flavoprotein</keyword>
<evidence type="ECO:0000256" key="1">
    <source>
        <dbReference type="ARBA" id="ARBA00022630"/>
    </source>
</evidence>
<keyword evidence="5" id="KW-1185">Reference proteome</keyword>
<evidence type="ECO:0000259" key="3">
    <source>
        <dbReference type="Pfam" id="PF00724"/>
    </source>
</evidence>
<dbReference type="SUPFAM" id="SSF51395">
    <property type="entry name" value="FMN-linked oxidoreductases"/>
    <property type="match status" value="1"/>
</dbReference>
<reference evidence="4" key="1">
    <citation type="submission" date="2016-08" db="EMBL/GenBank/DDBJ databases">
        <title>Complete genome of Cloacibacillus porcorum.</title>
        <authorList>
            <person name="Looft T."/>
            <person name="Bayles D.O."/>
            <person name="Alt D.P."/>
        </authorList>
    </citation>
    <scope>NUCLEOTIDE SEQUENCE [LARGE SCALE GENOMIC DNA]</scope>
    <source>
        <strain evidence="4">CL-84</strain>
    </source>
</reference>
<evidence type="ECO:0000313" key="4">
    <source>
        <dbReference type="EMBL" id="ANZ46691.1"/>
    </source>
</evidence>
<dbReference type="Proteomes" id="UP000093044">
    <property type="component" value="Chromosome"/>
</dbReference>
<gene>
    <name evidence="4" type="ORF">BED41_12815</name>
</gene>
<dbReference type="InterPro" id="IPR051799">
    <property type="entry name" value="NADH_flavin_oxidoreductase"/>
</dbReference>
<sequence length="378" mass="39644">MIKLFEPFENKTFPVKNRFVRAATWLGACDGATGRATPAAISRQAETAAGGAGTVISEFAYVSPEGQAAPKQWGIDVEEAVGDVRQLSAAVHGAGSKLVVQICHAGGARMSASSRGLPAYSPSGGEYPGSDIIAQAMSEEDIKKVCRDFAAAAKRAKDGGADGVEIHGAHGFLLTQFLSPLINRREDRYGGSFENRLRLTREVYAAVRGAVGADFSVWLKISATEGAEGGYGSDEGTEAALTLLRDGVNVVEVSSGTGYATSEHIPSVVGVSAGESEAPFAPYAAKIRASAPQNSLVLLTGGLRSLPVMAALLEDGVADLFGLSRPFNAEPDLINRWAEDDARPSACISCNACFKTAAYGVVDCPIMRDRQEGNWDPL</sequence>
<dbReference type="EMBL" id="CP016757">
    <property type="protein sequence ID" value="ANZ46691.1"/>
    <property type="molecule type" value="Genomic_DNA"/>
</dbReference>
<dbReference type="GO" id="GO:0016491">
    <property type="term" value="F:oxidoreductase activity"/>
    <property type="evidence" value="ECO:0007669"/>
    <property type="project" value="UniProtKB-KW"/>
</dbReference>
<organism evidence="4 5">
    <name type="scientific">Cloacibacillus porcorum</name>
    <dbReference type="NCBI Taxonomy" id="1197717"/>
    <lineage>
        <taxon>Bacteria</taxon>
        <taxon>Thermotogati</taxon>
        <taxon>Synergistota</taxon>
        <taxon>Synergistia</taxon>
        <taxon>Synergistales</taxon>
        <taxon>Synergistaceae</taxon>
        <taxon>Cloacibacillus</taxon>
    </lineage>
</organism>
<proteinExistence type="predicted"/>
<dbReference type="KEGG" id="cpor:BED41_12815"/>
<dbReference type="Pfam" id="PF00724">
    <property type="entry name" value="Oxidored_FMN"/>
    <property type="match status" value="1"/>
</dbReference>
<protein>
    <recommendedName>
        <fullName evidence="3">NADH:flavin oxidoreductase/NADH oxidase N-terminal domain-containing protein</fullName>
    </recommendedName>
</protein>
<evidence type="ECO:0000256" key="2">
    <source>
        <dbReference type="ARBA" id="ARBA00023002"/>
    </source>
</evidence>
<feature type="domain" description="NADH:flavin oxidoreductase/NADH oxidase N-terminal" evidence="3">
    <location>
        <begin position="3"/>
        <end position="339"/>
    </location>
</feature>
<evidence type="ECO:0000313" key="5">
    <source>
        <dbReference type="Proteomes" id="UP000093044"/>
    </source>
</evidence>
<dbReference type="PANTHER" id="PTHR43656">
    <property type="entry name" value="BINDING OXIDOREDUCTASE, PUTATIVE (AFU_ORTHOLOGUE AFUA_2G08260)-RELATED"/>
    <property type="match status" value="1"/>
</dbReference>
<name>A0A1B2I9R1_9BACT</name>
<dbReference type="CDD" id="cd02803">
    <property type="entry name" value="OYE_like_FMN_family"/>
    <property type="match status" value="1"/>
</dbReference>
<dbReference type="AlphaFoldDB" id="A0A1B2I9R1"/>
<dbReference type="Gene3D" id="3.20.20.70">
    <property type="entry name" value="Aldolase class I"/>
    <property type="match status" value="1"/>
</dbReference>
<dbReference type="InterPro" id="IPR001155">
    <property type="entry name" value="OxRdtase_FMN_N"/>
</dbReference>
<dbReference type="STRING" id="1197717.BED41_12815"/>
<dbReference type="GO" id="GO:0010181">
    <property type="term" value="F:FMN binding"/>
    <property type="evidence" value="ECO:0007669"/>
    <property type="project" value="InterPro"/>
</dbReference>
<accession>A0A1B2I9R1</accession>
<dbReference type="PANTHER" id="PTHR43656:SF2">
    <property type="entry name" value="BINDING OXIDOREDUCTASE, PUTATIVE (AFU_ORTHOLOGUE AFUA_2G08260)-RELATED"/>
    <property type="match status" value="1"/>
</dbReference>
<dbReference type="InterPro" id="IPR013785">
    <property type="entry name" value="Aldolase_TIM"/>
</dbReference>